<comment type="subcellular location">
    <subcellularLocation>
        <location evidence="2">Cytoplasm</location>
    </subcellularLocation>
    <subcellularLocation>
        <location evidence="2">Nucleus</location>
    </subcellularLocation>
</comment>
<keyword evidence="2" id="KW-0963">Cytoplasm</keyword>
<sequence>MASALDSLISSKSSDSGLQIQLHPLALLCIAEHITRHVARNRPGPIVGSLLGSQDGRIISLVNAHDIRITTSENGEDVIDDDWFTTRLEQYKEVYKNPPLELVGWYTIASESGPSHQILPIHHHILEKYNQDAVLLTFQPAQMLDPGKQAAGKLPVRVYESVWEDEQAGARSAVSTASEKQAKMHLRLRELPYSIETDDTEMIAINTLSSGGDGASQEQMISGLQTRLGAIRTLNSRLGLITAYLQSISPNLQGETSDSSQGTSRQLLRQIHSLISDLSLANPTDDSDPLRPTSSVRSNDADVLEILSRLCQHMSDLQSVAKDHASFEELQKRGTMGTKSSATHKIFIKRRPF</sequence>
<dbReference type="CDD" id="cd08063">
    <property type="entry name" value="MPN_CSN6"/>
    <property type="match status" value="1"/>
</dbReference>
<keyword evidence="2" id="KW-0539">Nucleus</keyword>
<dbReference type="GO" id="GO:0005737">
    <property type="term" value="C:cytoplasm"/>
    <property type="evidence" value="ECO:0007669"/>
    <property type="project" value="UniProtKB-SubCell"/>
</dbReference>
<comment type="similarity">
    <text evidence="1 2">Belongs to the peptidase M67A family. CSN6 subfamily.</text>
</comment>
<name>A0A168D267_9EURO</name>
<organism evidence="4 5">
    <name type="scientific">Ascosphaera apis ARSEF 7405</name>
    <dbReference type="NCBI Taxonomy" id="392613"/>
    <lineage>
        <taxon>Eukaryota</taxon>
        <taxon>Fungi</taxon>
        <taxon>Dikarya</taxon>
        <taxon>Ascomycota</taxon>
        <taxon>Pezizomycotina</taxon>
        <taxon>Eurotiomycetes</taxon>
        <taxon>Eurotiomycetidae</taxon>
        <taxon>Onygenales</taxon>
        <taxon>Ascosphaeraceae</taxon>
        <taxon>Ascosphaera</taxon>
    </lineage>
</organism>
<accession>A0A168D267</accession>
<dbReference type="GO" id="GO:0000338">
    <property type="term" value="P:protein deneddylation"/>
    <property type="evidence" value="ECO:0007669"/>
    <property type="project" value="InterPro"/>
</dbReference>
<dbReference type="PANTHER" id="PTHR10540:SF8">
    <property type="entry name" value="COP9 SIGNALOSOME COMPLEX SUBUNIT 6"/>
    <property type="match status" value="1"/>
</dbReference>
<dbReference type="OrthoDB" id="1378at2759"/>
<keyword evidence="2" id="KW-0736">Signalosome</keyword>
<proteinExistence type="inferred from homology"/>
<comment type="caution">
    <text evidence="4">The sequence shown here is derived from an EMBL/GenBank/DDBJ whole genome shotgun (WGS) entry which is preliminary data.</text>
</comment>
<dbReference type="EMBL" id="AZGZ01000002">
    <property type="protein sequence ID" value="KZZ97285.1"/>
    <property type="molecule type" value="Genomic_DNA"/>
</dbReference>
<evidence type="ECO:0000313" key="5">
    <source>
        <dbReference type="Proteomes" id="UP000242877"/>
    </source>
</evidence>
<comment type="function">
    <text evidence="2">Component of the COP9 signalosome complex (CSN), a complex involved in various cellular and developmental processes.</text>
</comment>
<dbReference type="InterPro" id="IPR024969">
    <property type="entry name" value="EIF3F/CSN6-like_C"/>
</dbReference>
<dbReference type="Gene3D" id="3.40.140.10">
    <property type="entry name" value="Cytidine Deaminase, domain 2"/>
    <property type="match status" value="1"/>
</dbReference>
<keyword evidence="5" id="KW-1185">Reference proteome</keyword>
<dbReference type="PANTHER" id="PTHR10540">
    <property type="entry name" value="EUKARYOTIC TRANSLATION INITIATION FACTOR 3 SUBUNIT F-RELATED"/>
    <property type="match status" value="1"/>
</dbReference>
<dbReference type="AlphaFoldDB" id="A0A168D267"/>
<evidence type="ECO:0000256" key="2">
    <source>
        <dbReference type="RuleBase" id="RU367006"/>
    </source>
</evidence>
<protein>
    <recommendedName>
        <fullName evidence="2">COP9 signalosome complex subunit 6</fullName>
    </recommendedName>
</protein>
<dbReference type="Proteomes" id="UP000242877">
    <property type="component" value="Unassembled WGS sequence"/>
</dbReference>
<dbReference type="InterPro" id="IPR000555">
    <property type="entry name" value="JAMM/MPN+_dom"/>
</dbReference>
<dbReference type="PROSITE" id="PS50249">
    <property type="entry name" value="MPN"/>
    <property type="match status" value="1"/>
</dbReference>
<dbReference type="InterPro" id="IPR033859">
    <property type="entry name" value="MPN_CSN6"/>
</dbReference>
<reference evidence="4 5" key="1">
    <citation type="journal article" date="2016" name="Genome Biol. Evol.">
        <title>Divergent and convergent evolution of fungal pathogenicity.</title>
        <authorList>
            <person name="Shang Y."/>
            <person name="Xiao G."/>
            <person name="Zheng P."/>
            <person name="Cen K."/>
            <person name="Zhan S."/>
            <person name="Wang C."/>
        </authorList>
    </citation>
    <scope>NUCLEOTIDE SEQUENCE [LARGE SCALE GENOMIC DNA]</scope>
    <source>
        <strain evidence="4 5">ARSEF 7405</strain>
    </source>
</reference>
<dbReference type="InterPro" id="IPR037518">
    <property type="entry name" value="MPN"/>
</dbReference>
<evidence type="ECO:0000313" key="4">
    <source>
        <dbReference type="EMBL" id="KZZ97285.1"/>
    </source>
</evidence>
<dbReference type="GO" id="GO:0008237">
    <property type="term" value="F:metallopeptidase activity"/>
    <property type="evidence" value="ECO:0007669"/>
    <property type="project" value="InterPro"/>
</dbReference>
<dbReference type="GO" id="GO:0008180">
    <property type="term" value="C:COP9 signalosome"/>
    <property type="evidence" value="ECO:0007669"/>
    <property type="project" value="UniProtKB-UniRule"/>
</dbReference>
<evidence type="ECO:0000259" key="3">
    <source>
        <dbReference type="PROSITE" id="PS50249"/>
    </source>
</evidence>
<feature type="domain" description="MPN" evidence="3">
    <location>
        <begin position="20"/>
        <end position="165"/>
    </location>
</feature>
<gene>
    <name evidence="4" type="ORF">AAP_00928</name>
</gene>
<evidence type="ECO:0000256" key="1">
    <source>
        <dbReference type="ARBA" id="ARBA00010893"/>
    </source>
</evidence>
<dbReference type="Pfam" id="PF13012">
    <property type="entry name" value="MitMem_reg"/>
    <property type="match status" value="1"/>
</dbReference>
<dbReference type="VEuPathDB" id="FungiDB:AAP_00928"/>
<dbReference type="Pfam" id="PF01398">
    <property type="entry name" value="JAB"/>
    <property type="match status" value="1"/>
</dbReference>